<evidence type="ECO:0000313" key="1">
    <source>
        <dbReference type="EMBL" id="OAJ44630.1"/>
    </source>
</evidence>
<sequence>MGRPKSENDVLTCLMSYIVVNSDTSCMKLLQYMHMALGQNKRLNSIEIRHKIMQKNNALWGNDCEDHSHEDLRLITLRLHNTLRTDINLLMTDRIPKDSC</sequence>
<reference evidence="1 2" key="1">
    <citation type="submission" date="2006-10" db="EMBL/GenBank/DDBJ databases">
        <title>The Genome Sequence of Batrachochytrium dendrobatidis JEL423.</title>
        <authorList>
            <consortium name="The Broad Institute Genome Sequencing Platform"/>
            <person name="Birren B."/>
            <person name="Lander E."/>
            <person name="Galagan J."/>
            <person name="Cuomo C."/>
            <person name="Devon K."/>
            <person name="Jaffe D."/>
            <person name="Butler J."/>
            <person name="Alvarez P."/>
            <person name="Gnerre S."/>
            <person name="Grabherr M."/>
            <person name="Kleber M."/>
            <person name="Mauceli E."/>
            <person name="Brockman W."/>
            <person name="Young S."/>
            <person name="LaButti K."/>
            <person name="Sykes S."/>
            <person name="DeCaprio D."/>
            <person name="Crawford M."/>
            <person name="Koehrsen M."/>
            <person name="Engels R."/>
            <person name="Montgomery P."/>
            <person name="Pearson M."/>
            <person name="Howarth C."/>
            <person name="Larson L."/>
            <person name="White J."/>
            <person name="O'Leary S."/>
            <person name="Kodira C."/>
            <person name="Zeng Q."/>
            <person name="Yandava C."/>
            <person name="Alvarado L."/>
            <person name="Longcore J."/>
            <person name="James T."/>
        </authorList>
    </citation>
    <scope>NUCLEOTIDE SEQUENCE [LARGE SCALE GENOMIC DNA]</scope>
    <source>
        <strain evidence="1 2">JEL423</strain>
    </source>
</reference>
<dbReference type="VEuPathDB" id="FungiDB:BDEG_27840"/>
<dbReference type="AlphaFoldDB" id="A0A177WYY3"/>
<proteinExistence type="predicted"/>
<protein>
    <submittedName>
        <fullName evidence="1">Uncharacterized protein</fullName>
    </submittedName>
</protein>
<dbReference type="EMBL" id="DS022313">
    <property type="protein sequence ID" value="OAJ44630.1"/>
    <property type="molecule type" value="Genomic_DNA"/>
</dbReference>
<accession>A0A177WYY3</accession>
<gene>
    <name evidence="1" type="ORF">BDEG_27840</name>
</gene>
<evidence type="ECO:0000313" key="2">
    <source>
        <dbReference type="Proteomes" id="UP000077115"/>
    </source>
</evidence>
<reference evidence="1 2" key="2">
    <citation type="submission" date="2016-05" db="EMBL/GenBank/DDBJ databases">
        <title>Lineage-specific infection strategies underlie the spectrum of fungal disease in amphibians.</title>
        <authorList>
            <person name="Cuomo C.A."/>
            <person name="Farrer R.A."/>
            <person name="James T."/>
            <person name="Longcore J."/>
            <person name="Birren B."/>
        </authorList>
    </citation>
    <scope>NUCLEOTIDE SEQUENCE [LARGE SCALE GENOMIC DNA]</scope>
    <source>
        <strain evidence="1 2">JEL423</strain>
    </source>
</reference>
<dbReference type="Proteomes" id="UP000077115">
    <property type="component" value="Unassembled WGS sequence"/>
</dbReference>
<organism evidence="1 2">
    <name type="scientific">Batrachochytrium dendrobatidis (strain JEL423)</name>
    <dbReference type="NCBI Taxonomy" id="403673"/>
    <lineage>
        <taxon>Eukaryota</taxon>
        <taxon>Fungi</taxon>
        <taxon>Fungi incertae sedis</taxon>
        <taxon>Chytridiomycota</taxon>
        <taxon>Chytridiomycota incertae sedis</taxon>
        <taxon>Chytridiomycetes</taxon>
        <taxon>Rhizophydiales</taxon>
        <taxon>Rhizophydiales incertae sedis</taxon>
        <taxon>Batrachochytrium</taxon>
    </lineage>
</organism>
<name>A0A177WYY3_BATDL</name>